<accession>A0A1H3Z1U0</accession>
<dbReference type="STRING" id="1033731.SAMN05444145_10249"/>
<sequence length="276" mass="31806">MKKAIILRTVILVAILSILIPIGLNYILNQETPCKITVVGEGKDWLSFYGSYIGGVLTSLISFTILLFTINHNKNSQQIILQEQSLSQLKHDLATRISQLNFSRIGIVSLVLIDTERCKEENLKLDDFHQELTREFNAFNLVYENSRDHHISTFMRAYTLCVQQLFEDITTMTELIAKLPAHVPTIQAKAMQEAIEIYDLTYRGIMAPNPPEEQRMRIAEYRYKLKSIPLREKIIQDINTLINNLNSHKNNFTNPVFTAAQEWINAEQEKLNNLRA</sequence>
<organism evidence="2 3">
    <name type="scientific">Alistipes timonensis JC136</name>
    <dbReference type="NCBI Taxonomy" id="1033731"/>
    <lineage>
        <taxon>Bacteria</taxon>
        <taxon>Pseudomonadati</taxon>
        <taxon>Bacteroidota</taxon>
        <taxon>Bacteroidia</taxon>
        <taxon>Bacteroidales</taxon>
        <taxon>Rikenellaceae</taxon>
        <taxon>Alistipes</taxon>
    </lineage>
</organism>
<evidence type="ECO:0000256" key="1">
    <source>
        <dbReference type="SAM" id="Phobius"/>
    </source>
</evidence>
<keyword evidence="1" id="KW-0472">Membrane</keyword>
<evidence type="ECO:0000313" key="3">
    <source>
        <dbReference type="Proteomes" id="UP000183253"/>
    </source>
</evidence>
<name>A0A1H3Z1U0_9BACT</name>
<evidence type="ECO:0000313" key="2">
    <source>
        <dbReference type="EMBL" id="SEA17294.1"/>
    </source>
</evidence>
<feature type="transmembrane region" description="Helical" evidence="1">
    <location>
        <begin position="48"/>
        <end position="70"/>
    </location>
</feature>
<keyword evidence="1" id="KW-0812">Transmembrane</keyword>
<feature type="transmembrane region" description="Helical" evidence="1">
    <location>
        <begin position="5"/>
        <end position="28"/>
    </location>
</feature>
<gene>
    <name evidence="2" type="ORF">SAMN05444145_10249</name>
</gene>
<reference evidence="2 3" key="1">
    <citation type="submission" date="2016-10" db="EMBL/GenBank/DDBJ databases">
        <authorList>
            <person name="de Groot N.N."/>
        </authorList>
    </citation>
    <scope>NUCLEOTIDE SEQUENCE [LARGE SCALE GENOMIC DNA]</scope>
    <source>
        <strain evidence="2 3">DSM 25383</strain>
    </source>
</reference>
<dbReference type="AlphaFoldDB" id="A0A1H3Z1U0"/>
<dbReference type="RefSeq" id="WP_143029349.1">
    <property type="nucleotide sequence ID" value="NZ_CAEG01000012.1"/>
</dbReference>
<dbReference type="EMBL" id="FNRI01000002">
    <property type="protein sequence ID" value="SEA17294.1"/>
    <property type="molecule type" value="Genomic_DNA"/>
</dbReference>
<proteinExistence type="predicted"/>
<keyword evidence="1" id="KW-1133">Transmembrane helix</keyword>
<dbReference type="Proteomes" id="UP000183253">
    <property type="component" value="Unassembled WGS sequence"/>
</dbReference>
<keyword evidence="3" id="KW-1185">Reference proteome</keyword>
<protein>
    <submittedName>
        <fullName evidence="2">Uncharacterized protein</fullName>
    </submittedName>
</protein>